<evidence type="ECO:0000313" key="3">
    <source>
        <dbReference type="Proteomes" id="UP000063063"/>
    </source>
</evidence>
<dbReference type="RefSeq" id="XP_010697076.1">
    <property type="nucleotide sequence ID" value="XM_010698774.1"/>
</dbReference>
<feature type="region of interest" description="Disordered" evidence="1">
    <location>
        <begin position="535"/>
        <end position="597"/>
    </location>
</feature>
<evidence type="ECO:0000256" key="1">
    <source>
        <dbReference type="SAM" id="MobiDB-lite"/>
    </source>
</evidence>
<dbReference type="VEuPathDB" id="TriTrypDB:LPMP_120960"/>
<name>A0A088RKF4_LEIPA</name>
<feature type="compositionally biased region" description="Low complexity" evidence="1">
    <location>
        <begin position="16"/>
        <end position="30"/>
    </location>
</feature>
<dbReference type="eggNOG" id="ENOG502SM16">
    <property type="taxonomic scope" value="Eukaryota"/>
</dbReference>
<feature type="compositionally biased region" description="Polar residues" evidence="1">
    <location>
        <begin position="225"/>
        <end position="250"/>
    </location>
</feature>
<organism evidence="2 3">
    <name type="scientific">Leishmania panamensis</name>
    <dbReference type="NCBI Taxonomy" id="5679"/>
    <lineage>
        <taxon>Eukaryota</taxon>
        <taxon>Discoba</taxon>
        <taxon>Euglenozoa</taxon>
        <taxon>Kinetoplastea</taxon>
        <taxon>Metakinetoplastina</taxon>
        <taxon>Trypanosomatida</taxon>
        <taxon>Trypanosomatidae</taxon>
        <taxon>Leishmaniinae</taxon>
        <taxon>Leishmania</taxon>
        <taxon>Leishmania guyanensis species complex</taxon>
    </lineage>
</organism>
<sequence length="622" mass="65120">MRQPSSRQRDGPPSRSPVGRRGVPAVVPHGSLSGDFETPPPPSRRLRSRSSPFDTAPSPPSFPPATGLGISVVSVQPCPRSRPVAQRRTMMSVGKARAIARIAPQTSRLLSSRETRLRREHISEGQPGSHSADAATPRRLLMRRFSGGVASARPPAITSAQLVELPSSSGVTPASFGIEVAGLTTDHAPRRPLGASQGSALSTSLLFTFPEATPPAPTVAGTDGPSMSGQESRTVSCTFPPTQKTTRTSLSTSSDAAPTAMASASLADSVPLIGAHFTTASGEDDEERTLGSLSASQPLSRFTAMREPSTLAASTRSPPMPSIAMHGRLIPSVTSITDSLHCSTTTDTAATPRRGSCLVWLPAGSAMDFSGCSSTTNPKSFTDELRSIHTSALITDDGAHHCQCSAEPASQGMESDGDVPAPLKAHLPSTSPLPHDPVAGHTWRAEFMTSRHAVSGALHVAHTPVKHPPRTVLPSSARTVKTSIQSQRVSARSVGTHGAPMRPPLPREGAIGGDGDTGTTLSGCDACTAVSYSPNLTHPPHASPRGTPHRVSNSSDRLRSVTPTMTATGASNSGASPRTKSPTGTLSAELTKRAIKDRRRRELYAWNEQLRLQNESSVQDAV</sequence>
<dbReference type="Proteomes" id="UP000063063">
    <property type="component" value="Chromosome 12"/>
</dbReference>
<feature type="region of interest" description="Disordered" evidence="1">
    <location>
        <begin position="1"/>
        <end position="68"/>
    </location>
</feature>
<gene>
    <name evidence="2" type="ORF">LPMP_120960</name>
</gene>
<dbReference type="KEGG" id="lpan:LPMP_120960"/>
<evidence type="ECO:0000313" key="2">
    <source>
        <dbReference type="EMBL" id="AIN96423.1"/>
    </source>
</evidence>
<keyword evidence="3" id="KW-1185">Reference proteome</keyword>
<proteinExistence type="predicted"/>
<dbReference type="OrthoDB" id="267299at2759"/>
<dbReference type="VEuPathDB" id="TriTrypDB:LPAL13_120014600"/>
<dbReference type="AlphaFoldDB" id="A0A088RKF4"/>
<feature type="compositionally biased region" description="Polar residues" evidence="1">
    <location>
        <begin position="473"/>
        <end position="490"/>
    </location>
</feature>
<protein>
    <submittedName>
        <fullName evidence="2">Uncharacterized protein</fullName>
    </submittedName>
</protein>
<dbReference type="GeneID" id="22573102"/>
<accession>A0A088RKF4</accession>
<feature type="region of interest" description="Disordered" evidence="1">
    <location>
        <begin position="465"/>
        <end position="517"/>
    </location>
</feature>
<dbReference type="EMBL" id="CP009381">
    <property type="protein sequence ID" value="AIN96423.1"/>
    <property type="molecule type" value="Genomic_DNA"/>
</dbReference>
<feature type="region of interest" description="Disordered" evidence="1">
    <location>
        <begin position="218"/>
        <end position="256"/>
    </location>
</feature>
<feature type="compositionally biased region" description="Polar residues" evidence="1">
    <location>
        <begin position="550"/>
        <end position="588"/>
    </location>
</feature>
<reference evidence="2 3" key="1">
    <citation type="journal article" date="2015" name="Sci. Rep.">
        <title>The genome of Leishmania panamensis: insights into genomics of the L. (Viannia) subgenus.</title>
        <authorList>
            <person name="Llanes A."/>
            <person name="Restrepo C.M."/>
            <person name="Vecchio G.D."/>
            <person name="Anguizola F.J."/>
            <person name="Lleonart R."/>
        </authorList>
    </citation>
    <scope>NUCLEOTIDE SEQUENCE [LARGE SCALE GENOMIC DNA]</scope>
    <source>
        <strain evidence="2 3">MHOM/PA/94/PSC-1</strain>
    </source>
</reference>